<dbReference type="Pfam" id="PF20789">
    <property type="entry name" value="4HBT_3C"/>
    <property type="match status" value="1"/>
</dbReference>
<dbReference type="InParanoid" id="A0A507BH07"/>
<dbReference type="InterPro" id="IPR029069">
    <property type="entry name" value="HotDog_dom_sf"/>
</dbReference>
<dbReference type="RefSeq" id="XP_030997719.1">
    <property type="nucleotide sequence ID" value="XM_031137718.1"/>
</dbReference>
<accession>A0A507BH07</accession>
<dbReference type="PANTHER" id="PTHR11066">
    <property type="entry name" value="ACYL-COA THIOESTERASE"/>
    <property type="match status" value="1"/>
</dbReference>
<dbReference type="GO" id="GO:0009062">
    <property type="term" value="P:fatty acid catabolic process"/>
    <property type="evidence" value="ECO:0007669"/>
    <property type="project" value="TreeGrafter"/>
</dbReference>
<dbReference type="PANTHER" id="PTHR11066:SF35">
    <property type="entry name" value="ACYL-COA THIOESTERASE II"/>
    <property type="match status" value="1"/>
</dbReference>
<dbReference type="GO" id="GO:0005782">
    <property type="term" value="C:peroxisomal matrix"/>
    <property type="evidence" value="ECO:0007669"/>
    <property type="project" value="UniProtKB-SubCell"/>
</dbReference>
<dbReference type="SUPFAM" id="SSF54637">
    <property type="entry name" value="Thioesterase/thiol ester dehydrase-isomerase"/>
    <property type="match status" value="2"/>
</dbReference>
<dbReference type="InterPro" id="IPR049450">
    <property type="entry name" value="ACOT8-like_C"/>
</dbReference>
<dbReference type="GO" id="GO:0047617">
    <property type="term" value="F:fatty acyl-CoA hydrolase activity"/>
    <property type="evidence" value="ECO:0007669"/>
    <property type="project" value="InterPro"/>
</dbReference>
<dbReference type="CDD" id="cd03444">
    <property type="entry name" value="Thioesterase_II_repeat1"/>
    <property type="match status" value="1"/>
</dbReference>
<feature type="domain" description="Acyl-CoA thioesterase-like N-terminal HotDog" evidence="3">
    <location>
        <begin position="38"/>
        <end position="119"/>
    </location>
</feature>
<evidence type="ECO:0000259" key="3">
    <source>
        <dbReference type="Pfam" id="PF13622"/>
    </source>
</evidence>
<comment type="similarity">
    <text evidence="1">Belongs to the C/M/P thioester hydrolase family.</text>
</comment>
<dbReference type="AlphaFoldDB" id="A0A507BH07"/>
<dbReference type="InterPro" id="IPR003703">
    <property type="entry name" value="Acyl_CoA_thio"/>
</dbReference>
<feature type="domain" description="Acyl-CoA thioesterase-like C-terminal" evidence="4">
    <location>
        <begin position="200"/>
        <end position="314"/>
    </location>
</feature>
<dbReference type="EMBL" id="SKBQ01000001">
    <property type="protein sequence ID" value="TPX16008.1"/>
    <property type="molecule type" value="Genomic_DNA"/>
</dbReference>
<dbReference type="GO" id="GO:0006637">
    <property type="term" value="P:acyl-CoA metabolic process"/>
    <property type="evidence" value="ECO:0007669"/>
    <property type="project" value="InterPro"/>
</dbReference>
<evidence type="ECO:0000256" key="1">
    <source>
        <dbReference type="ARBA" id="ARBA00006538"/>
    </source>
</evidence>
<proteinExistence type="inferred from homology"/>
<dbReference type="STRING" id="1093900.A0A507BH07"/>
<keyword evidence="2" id="KW-0378">Hydrolase</keyword>
<name>A0A507BH07_9PEZI</name>
<dbReference type="Pfam" id="PF13622">
    <property type="entry name" value="4HBT_3"/>
    <property type="match status" value="1"/>
</dbReference>
<dbReference type="InterPro" id="IPR042171">
    <property type="entry name" value="Acyl-CoA_hotdog"/>
</dbReference>
<dbReference type="InterPro" id="IPR049449">
    <property type="entry name" value="TesB_ACOT8-like_N"/>
</dbReference>
<evidence type="ECO:0000256" key="2">
    <source>
        <dbReference type="ARBA" id="ARBA00022801"/>
    </source>
</evidence>
<sequence length="328" mass="35408">MPPSLAQQVAVDKLPGGDGGDEFVSRELPIRLGNALPIAYGGCAIANAVSAACATVPARVHLYSVLGNFLGPALTDRKLYCSVHRTRDTRSFSTRRVQVSQRLDGGERRVCLELLADFHADEPSTLEYSARPAAAYAPPHNCPGLEEQMGILRSQGLVSDGEAAEFQRSLGAQAHYWDMRYCANGVAGQNLAGVLKSAPTTQDGLRPTEKVSAEWQRAREALASEAENMAALAFLMDAAISFVPLTHGNMWFDDAAACSSLDFALRVFAPGVDMRRWTLRERGVSRAGMGRSYGEALLWDDKGNLLASMTQQSILRLKKGVTPPKASL</sequence>
<dbReference type="Proteomes" id="UP000319257">
    <property type="component" value="Unassembled WGS sequence"/>
</dbReference>
<gene>
    <name evidence="5" type="ORF">E0L32_000342</name>
</gene>
<dbReference type="Gene3D" id="2.40.160.210">
    <property type="entry name" value="Acyl-CoA thioesterase, double hotdog domain"/>
    <property type="match status" value="1"/>
</dbReference>
<evidence type="ECO:0008006" key="7">
    <source>
        <dbReference type="Google" id="ProtNLM"/>
    </source>
</evidence>
<dbReference type="OrthoDB" id="68328at2759"/>
<evidence type="ECO:0000313" key="6">
    <source>
        <dbReference type="Proteomes" id="UP000319257"/>
    </source>
</evidence>
<protein>
    <recommendedName>
        <fullName evidence="7">Acyl-CoA thioesterase</fullName>
    </recommendedName>
</protein>
<keyword evidence="6" id="KW-1185">Reference proteome</keyword>
<dbReference type="CDD" id="cd03445">
    <property type="entry name" value="Thioesterase_II_repeat2"/>
    <property type="match status" value="1"/>
</dbReference>
<dbReference type="GeneID" id="41967789"/>
<comment type="caution">
    <text evidence="5">The sequence shown here is derived from an EMBL/GenBank/DDBJ whole genome shotgun (WGS) entry which is preliminary data.</text>
</comment>
<organism evidence="5 6">
    <name type="scientific">Thyridium curvatum</name>
    <dbReference type="NCBI Taxonomy" id="1093900"/>
    <lineage>
        <taxon>Eukaryota</taxon>
        <taxon>Fungi</taxon>
        <taxon>Dikarya</taxon>
        <taxon>Ascomycota</taxon>
        <taxon>Pezizomycotina</taxon>
        <taxon>Sordariomycetes</taxon>
        <taxon>Sordariomycetidae</taxon>
        <taxon>Thyridiales</taxon>
        <taxon>Thyridiaceae</taxon>
        <taxon>Thyridium</taxon>
    </lineage>
</organism>
<evidence type="ECO:0000313" key="5">
    <source>
        <dbReference type="EMBL" id="TPX16008.1"/>
    </source>
</evidence>
<reference evidence="5 6" key="1">
    <citation type="submission" date="2019-06" db="EMBL/GenBank/DDBJ databases">
        <title>Draft genome sequence of the filamentous fungus Phialemoniopsis curvata isolated from diesel fuel.</title>
        <authorList>
            <person name="Varaljay V.A."/>
            <person name="Lyon W.J."/>
            <person name="Crouch A.L."/>
            <person name="Drake C.E."/>
            <person name="Hollomon J.M."/>
            <person name="Nadeau L.J."/>
            <person name="Nunn H.S."/>
            <person name="Stevenson B.S."/>
            <person name="Bojanowski C.L."/>
            <person name="Crookes-Goodson W.J."/>
        </authorList>
    </citation>
    <scope>NUCLEOTIDE SEQUENCE [LARGE SCALE GENOMIC DNA]</scope>
    <source>
        <strain evidence="5 6">D216</strain>
    </source>
</reference>
<evidence type="ECO:0000259" key="4">
    <source>
        <dbReference type="Pfam" id="PF20789"/>
    </source>
</evidence>